<keyword evidence="6 13" id="KW-0547">Nucleotide-binding</keyword>
<dbReference type="PANTHER" id="PTHR11441">
    <property type="entry name" value="THYMIDINE KINASE"/>
    <property type="match status" value="1"/>
</dbReference>
<protein>
    <recommendedName>
        <fullName evidence="2 13">Thymidine kinase</fullName>
        <ecNumber evidence="2 13">2.7.1.21</ecNumber>
    </recommendedName>
</protein>
<evidence type="ECO:0000256" key="11">
    <source>
        <dbReference type="PIRSR" id="PIRSR035805-1"/>
    </source>
</evidence>
<dbReference type="PROSITE" id="PS00603">
    <property type="entry name" value="TK_CELLULAR_TYPE"/>
    <property type="match status" value="1"/>
</dbReference>
<dbReference type="GO" id="GO:0005524">
    <property type="term" value="F:ATP binding"/>
    <property type="evidence" value="ECO:0007669"/>
    <property type="project" value="UniProtKB-KW"/>
</dbReference>
<reference evidence="15 16" key="1">
    <citation type="submission" date="2019-06" db="EMBL/GenBank/DDBJ databases">
        <title>Genomics analysis of Aphanomyces spp. identifies a new class of oomycete effector associated with host adaptation.</title>
        <authorList>
            <person name="Gaulin E."/>
        </authorList>
    </citation>
    <scope>NUCLEOTIDE SEQUENCE [LARGE SCALE GENOMIC DNA]</scope>
    <source>
        <strain evidence="15 16">E</strain>
    </source>
</reference>
<dbReference type="SUPFAM" id="SSF57716">
    <property type="entry name" value="Glucocorticoid receptor-like (DNA-binding domain)"/>
    <property type="match status" value="1"/>
</dbReference>
<keyword evidence="9 13" id="KW-0067">ATP-binding</keyword>
<keyword evidence="3 13" id="KW-0237">DNA synthesis</keyword>
<comment type="catalytic activity">
    <reaction evidence="10 13">
        <text>thymidine + ATP = dTMP + ADP + H(+)</text>
        <dbReference type="Rhea" id="RHEA:19129"/>
        <dbReference type="ChEBI" id="CHEBI:15378"/>
        <dbReference type="ChEBI" id="CHEBI:17748"/>
        <dbReference type="ChEBI" id="CHEBI:30616"/>
        <dbReference type="ChEBI" id="CHEBI:63528"/>
        <dbReference type="ChEBI" id="CHEBI:456216"/>
        <dbReference type="EC" id="2.7.1.21"/>
    </reaction>
</comment>
<feature type="binding site" evidence="12">
    <location>
        <position position="199"/>
    </location>
    <ligand>
        <name>substrate</name>
    </ligand>
</feature>
<dbReference type="GO" id="GO:0046104">
    <property type="term" value="P:thymidine metabolic process"/>
    <property type="evidence" value="ECO:0007669"/>
    <property type="project" value="TreeGrafter"/>
</dbReference>
<dbReference type="Gene3D" id="3.40.50.300">
    <property type="entry name" value="P-loop containing nucleotide triphosphate hydrolases"/>
    <property type="match status" value="1"/>
</dbReference>
<comment type="similarity">
    <text evidence="1 14">Belongs to the thymidine kinase family.</text>
</comment>
<feature type="active site" description="Proton acceptor" evidence="11">
    <location>
        <position position="116"/>
    </location>
</feature>
<evidence type="ECO:0000256" key="9">
    <source>
        <dbReference type="ARBA" id="ARBA00022840"/>
    </source>
</evidence>
<dbReference type="EC" id="2.7.1.21" evidence="2 13"/>
<evidence type="ECO:0000313" key="16">
    <source>
        <dbReference type="Proteomes" id="UP000469452"/>
    </source>
</evidence>
<evidence type="ECO:0000256" key="2">
    <source>
        <dbReference type="ARBA" id="ARBA00012118"/>
    </source>
</evidence>
<keyword evidence="4 13" id="KW-0808">Transferase</keyword>
<evidence type="ECO:0000256" key="12">
    <source>
        <dbReference type="PIRSR" id="PIRSR035805-2"/>
    </source>
</evidence>
<evidence type="ECO:0000256" key="8">
    <source>
        <dbReference type="ARBA" id="ARBA00022833"/>
    </source>
</evidence>
<dbReference type="AlphaFoldDB" id="A0A6A5AFY1"/>
<dbReference type="PANTHER" id="PTHR11441:SF0">
    <property type="entry name" value="THYMIDINE KINASE, CYTOSOLIC"/>
    <property type="match status" value="1"/>
</dbReference>
<evidence type="ECO:0000256" key="10">
    <source>
        <dbReference type="ARBA" id="ARBA00048254"/>
    </source>
</evidence>
<keyword evidence="5" id="KW-0479">Metal-binding</keyword>
<proteinExistence type="inferred from homology"/>
<evidence type="ECO:0000313" key="15">
    <source>
        <dbReference type="EMBL" id="KAF0746268.1"/>
    </source>
</evidence>
<dbReference type="GO" id="GO:0071897">
    <property type="term" value="P:DNA biosynthetic process"/>
    <property type="evidence" value="ECO:0007669"/>
    <property type="project" value="UniProtKB-KW"/>
</dbReference>
<dbReference type="PIRSF" id="PIRSF035805">
    <property type="entry name" value="TK_cell"/>
    <property type="match status" value="1"/>
</dbReference>
<dbReference type="SUPFAM" id="SSF52540">
    <property type="entry name" value="P-loop containing nucleoside triphosphate hydrolases"/>
    <property type="match status" value="1"/>
</dbReference>
<evidence type="ECO:0000256" key="1">
    <source>
        <dbReference type="ARBA" id="ARBA00007587"/>
    </source>
</evidence>
<evidence type="ECO:0000256" key="7">
    <source>
        <dbReference type="ARBA" id="ARBA00022777"/>
    </source>
</evidence>
<dbReference type="GO" id="GO:0004797">
    <property type="term" value="F:thymidine kinase activity"/>
    <property type="evidence" value="ECO:0007669"/>
    <property type="project" value="UniProtKB-EC"/>
</dbReference>
<keyword evidence="8" id="KW-0862">Zinc</keyword>
<accession>A0A6A5AFY1</accession>
<name>A0A6A5AFY1_APHAT</name>
<keyword evidence="7 13" id="KW-0418">Kinase</keyword>
<dbReference type="GO" id="GO:0042802">
    <property type="term" value="F:identical protein binding"/>
    <property type="evidence" value="ECO:0007669"/>
    <property type="project" value="UniProtKB-ARBA"/>
</dbReference>
<dbReference type="GO" id="GO:0046872">
    <property type="term" value="F:metal ion binding"/>
    <property type="evidence" value="ECO:0007669"/>
    <property type="project" value="UniProtKB-KW"/>
</dbReference>
<evidence type="ECO:0000256" key="3">
    <source>
        <dbReference type="ARBA" id="ARBA00022634"/>
    </source>
</evidence>
<dbReference type="Gene3D" id="3.30.60.20">
    <property type="match status" value="1"/>
</dbReference>
<evidence type="ECO:0000256" key="14">
    <source>
        <dbReference type="RuleBase" id="RU004165"/>
    </source>
</evidence>
<dbReference type="VEuPathDB" id="FungiDB:H257_01107"/>
<comment type="caution">
    <text evidence="15">The sequence shown here is derived from an EMBL/GenBank/DDBJ whole genome shotgun (WGS) entry which is preliminary data.</text>
</comment>
<dbReference type="InterPro" id="IPR020633">
    <property type="entry name" value="Thymidine_kinase_CS"/>
</dbReference>
<dbReference type="FunFam" id="3.40.50.300:FF:001270">
    <property type="entry name" value="Thymidine kinase"/>
    <property type="match status" value="1"/>
</dbReference>
<dbReference type="EMBL" id="VJMI01014039">
    <property type="protein sequence ID" value="KAF0746268.1"/>
    <property type="molecule type" value="Genomic_DNA"/>
</dbReference>
<organism evidence="15 16">
    <name type="scientific">Aphanomyces astaci</name>
    <name type="common">Crayfish plague agent</name>
    <dbReference type="NCBI Taxonomy" id="112090"/>
    <lineage>
        <taxon>Eukaryota</taxon>
        <taxon>Sar</taxon>
        <taxon>Stramenopiles</taxon>
        <taxon>Oomycota</taxon>
        <taxon>Saprolegniomycetes</taxon>
        <taxon>Saprolegniales</taxon>
        <taxon>Verrucalvaceae</taxon>
        <taxon>Aphanomyces</taxon>
    </lineage>
</organism>
<evidence type="ECO:0000256" key="6">
    <source>
        <dbReference type="ARBA" id="ARBA00022741"/>
    </source>
</evidence>
<dbReference type="Proteomes" id="UP000469452">
    <property type="component" value="Unassembled WGS sequence"/>
</dbReference>
<dbReference type="InterPro" id="IPR027417">
    <property type="entry name" value="P-loop_NTPase"/>
</dbReference>
<gene>
    <name evidence="15" type="ORF">AaE_008187</name>
</gene>
<evidence type="ECO:0000256" key="4">
    <source>
        <dbReference type="ARBA" id="ARBA00022679"/>
    </source>
</evidence>
<dbReference type="Pfam" id="PF00265">
    <property type="entry name" value="TK"/>
    <property type="match status" value="1"/>
</dbReference>
<evidence type="ECO:0000256" key="13">
    <source>
        <dbReference type="RuleBase" id="RU000544"/>
    </source>
</evidence>
<dbReference type="InterPro" id="IPR001267">
    <property type="entry name" value="Thymidine_kinase"/>
</dbReference>
<evidence type="ECO:0000256" key="5">
    <source>
        <dbReference type="ARBA" id="ARBA00022723"/>
    </source>
</evidence>
<sequence length="220" mass="24583">MPSCLSPPCATATSSSQSKMPIRSIWRHALQGELQLIIGPMFSGKSTELIRRMRRYQHAQLKCMVVKSKIDDRYTNDSYVWLVSTHDRQMMKANPLTRLEDMGDEFMKYDVIGIDEGQFFTDLHSFCDDAANRGKIVIVAALDGTFERKPFQHVCDLIPRAESVTKLSAVCAICGSDAAFTRRLVSSTAVELVGGSESYQPVCRNCFTTPLVTGEEDEVN</sequence>
<dbReference type="FunFam" id="3.30.60.20:FF:000051">
    <property type="entry name" value="Thymidine kinase"/>
    <property type="match status" value="1"/>
</dbReference>